<dbReference type="InterPro" id="IPR010982">
    <property type="entry name" value="Lambda_DNA-bd_dom_sf"/>
</dbReference>
<proteinExistence type="predicted"/>
<evidence type="ECO:0000259" key="1">
    <source>
        <dbReference type="PROSITE" id="PS50943"/>
    </source>
</evidence>
<feature type="domain" description="HTH cro/C1-type" evidence="1">
    <location>
        <begin position="20"/>
        <end position="74"/>
    </location>
</feature>
<dbReference type="CDD" id="cd00093">
    <property type="entry name" value="HTH_XRE"/>
    <property type="match status" value="1"/>
</dbReference>
<organism evidence="2 3">
    <name type="scientific">Phenylobacterium hankyongense</name>
    <dbReference type="NCBI Taxonomy" id="1813876"/>
    <lineage>
        <taxon>Bacteria</taxon>
        <taxon>Pseudomonadati</taxon>
        <taxon>Pseudomonadota</taxon>
        <taxon>Alphaproteobacteria</taxon>
        <taxon>Caulobacterales</taxon>
        <taxon>Caulobacteraceae</taxon>
        <taxon>Phenylobacterium</taxon>
    </lineage>
</organism>
<dbReference type="Pfam" id="PF01381">
    <property type="entry name" value="HTH_3"/>
    <property type="match status" value="1"/>
</dbReference>
<dbReference type="RefSeq" id="WP_111457657.1">
    <property type="nucleotide sequence ID" value="NZ_QFYP01000001.1"/>
</dbReference>
<dbReference type="Proteomes" id="UP000249842">
    <property type="component" value="Unassembled WGS sequence"/>
</dbReference>
<dbReference type="Gene3D" id="1.10.260.40">
    <property type="entry name" value="lambda repressor-like DNA-binding domains"/>
    <property type="match status" value="1"/>
</dbReference>
<dbReference type="SMART" id="SM00530">
    <property type="entry name" value="HTH_XRE"/>
    <property type="match status" value="1"/>
</dbReference>
<gene>
    <name evidence="2" type="ORF">DJ021_11380</name>
</gene>
<dbReference type="AlphaFoldDB" id="A0A328B3E6"/>
<dbReference type="OrthoDB" id="7188535at2"/>
<name>A0A328B3E6_9CAUL</name>
<dbReference type="EMBL" id="QFYP01000001">
    <property type="protein sequence ID" value="RAK60364.1"/>
    <property type="molecule type" value="Genomic_DNA"/>
</dbReference>
<dbReference type="InterPro" id="IPR001387">
    <property type="entry name" value="Cro/C1-type_HTH"/>
</dbReference>
<dbReference type="PROSITE" id="PS50943">
    <property type="entry name" value="HTH_CROC1"/>
    <property type="match status" value="1"/>
</dbReference>
<sequence length="140" mass="15306">MAESSTKAPDPMDIALGAAVRIRRRTIGISQEALAEQCGVSFQQIQKYENGTNRISFSRLVQIARALKCRVVDLMDVLDGPDRETTSDLDLLSRMRTPGALELLTAYERLGGEARASLLTLLRTVAPEVQAPAPKPREVA</sequence>
<evidence type="ECO:0000313" key="2">
    <source>
        <dbReference type="EMBL" id="RAK60364.1"/>
    </source>
</evidence>
<comment type="caution">
    <text evidence="2">The sequence shown here is derived from an EMBL/GenBank/DDBJ whole genome shotgun (WGS) entry which is preliminary data.</text>
</comment>
<protein>
    <submittedName>
        <fullName evidence="2">XRE family transcriptional regulator</fullName>
    </submittedName>
</protein>
<dbReference type="GO" id="GO:0003677">
    <property type="term" value="F:DNA binding"/>
    <property type="evidence" value="ECO:0007669"/>
    <property type="project" value="InterPro"/>
</dbReference>
<dbReference type="SUPFAM" id="SSF47413">
    <property type="entry name" value="lambda repressor-like DNA-binding domains"/>
    <property type="match status" value="1"/>
</dbReference>
<reference evidence="3" key="1">
    <citation type="submission" date="2018-05" db="EMBL/GenBank/DDBJ databases">
        <authorList>
            <person name="Li X."/>
        </authorList>
    </citation>
    <scope>NUCLEOTIDE SEQUENCE [LARGE SCALE GENOMIC DNA]</scope>
    <source>
        <strain evidence="3">HKS-05</strain>
    </source>
</reference>
<keyword evidence="3" id="KW-1185">Reference proteome</keyword>
<accession>A0A328B3E6</accession>
<evidence type="ECO:0000313" key="3">
    <source>
        <dbReference type="Proteomes" id="UP000249842"/>
    </source>
</evidence>